<accession>A0A976SKQ4</accession>
<dbReference type="Proteomes" id="UP000244803">
    <property type="component" value="Chromosome 3"/>
</dbReference>
<evidence type="ECO:0000313" key="2">
    <source>
        <dbReference type="EMBL" id="UVC54317.1"/>
    </source>
</evidence>
<sequence>MGYDADAKTLCEERMYNKGMALVLEFIDSSKEKTYLKRMDKDGYWWSEDNVKYTDDKKLLEELNKIYKESQSKNVVAVIVDKKEKYEGVNEVKPENKKSYNKYTHKFQTANTSIILFARQKKTIGQSDDLKANSVEVYYLNGKDGEDKEPFLIVFNQDERHEKQNKKAYHFANEYNFEGWKEFNGGKIDGLDKKLKKIEDYGSCIPELSLLRWYAHHILIDKEIPATKPKDTPTPSRPDEFVPPDQPKPLSIPLIVGGSVGGVVFVVSSAVGYGIYWYNTTIKLLT</sequence>
<gene>
    <name evidence="2" type="ORF">MACJ_003856</name>
</gene>
<proteinExistence type="predicted"/>
<evidence type="ECO:0000313" key="3">
    <source>
        <dbReference type="Proteomes" id="UP000244803"/>
    </source>
</evidence>
<keyword evidence="1" id="KW-0812">Transmembrane</keyword>
<dbReference type="AlphaFoldDB" id="A0A976SKQ4"/>
<dbReference type="EMBL" id="CP056066">
    <property type="protein sequence ID" value="UVC54317.1"/>
    <property type="molecule type" value="Genomic_DNA"/>
</dbReference>
<protein>
    <submittedName>
        <fullName evidence="2">Uncharacterized protein</fullName>
    </submittedName>
</protein>
<evidence type="ECO:0000256" key="1">
    <source>
        <dbReference type="SAM" id="Phobius"/>
    </source>
</evidence>
<reference evidence="2" key="1">
    <citation type="submission" date="2022-07" db="EMBL/GenBank/DDBJ databases">
        <title>Evaluation of T. orientalis genome assembly methods using nanopore sequencing and analysis of variation between genomes.</title>
        <authorList>
            <person name="Yam J."/>
            <person name="Micallef M.L."/>
            <person name="Liu M."/>
            <person name="Djordjevic S.P."/>
            <person name="Bogema D.R."/>
            <person name="Jenkins C."/>
        </authorList>
    </citation>
    <scope>NUCLEOTIDE SEQUENCE</scope>
    <source>
        <strain evidence="2">Fish Creek</strain>
    </source>
</reference>
<organism evidence="2 3">
    <name type="scientific">Theileria orientalis</name>
    <dbReference type="NCBI Taxonomy" id="68886"/>
    <lineage>
        <taxon>Eukaryota</taxon>
        <taxon>Sar</taxon>
        <taxon>Alveolata</taxon>
        <taxon>Apicomplexa</taxon>
        <taxon>Aconoidasida</taxon>
        <taxon>Piroplasmida</taxon>
        <taxon>Theileriidae</taxon>
        <taxon>Theileria</taxon>
    </lineage>
</organism>
<keyword evidence="1" id="KW-0472">Membrane</keyword>
<keyword evidence="1" id="KW-1133">Transmembrane helix</keyword>
<name>A0A976SKQ4_THEOR</name>
<feature type="transmembrane region" description="Helical" evidence="1">
    <location>
        <begin position="254"/>
        <end position="278"/>
    </location>
</feature>